<proteinExistence type="predicted"/>
<evidence type="ECO:0000256" key="2">
    <source>
        <dbReference type="SAM" id="SignalP"/>
    </source>
</evidence>
<dbReference type="NCBIfam" id="NF038128">
    <property type="entry name" value="choice_anch_J"/>
    <property type="match status" value="1"/>
</dbReference>
<evidence type="ECO:0000313" key="6">
    <source>
        <dbReference type="Proteomes" id="UP001595935"/>
    </source>
</evidence>
<dbReference type="RefSeq" id="WP_213259105.1">
    <property type="nucleotide sequence ID" value="NZ_JAGYWA010000006.1"/>
</dbReference>
<feature type="chain" id="PRO_5046045755" evidence="2">
    <location>
        <begin position="27"/>
        <end position="1143"/>
    </location>
</feature>
<organism evidence="5 6">
    <name type="scientific">Flavobacterium branchiicola</name>
    <dbReference type="NCBI Taxonomy" id="1114875"/>
    <lineage>
        <taxon>Bacteria</taxon>
        <taxon>Pseudomonadati</taxon>
        <taxon>Bacteroidota</taxon>
        <taxon>Flavobacteriia</taxon>
        <taxon>Flavobacteriales</taxon>
        <taxon>Flavobacteriaceae</taxon>
        <taxon>Flavobacterium</taxon>
    </lineage>
</organism>
<dbReference type="SUPFAM" id="SSF56219">
    <property type="entry name" value="DNase I-like"/>
    <property type="match status" value="1"/>
</dbReference>
<evidence type="ECO:0000259" key="4">
    <source>
        <dbReference type="Pfam" id="PF18962"/>
    </source>
</evidence>
<dbReference type="Proteomes" id="UP001595935">
    <property type="component" value="Unassembled WGS sequence"/>
</dbReference>
<keyword evidence="1 2" id="KW-0732">Signal</keyword>
<accession>A0ABV9PKT2</accession>
<feature type="domain" description="Secretion system C-terminal sorting" evidence="4">
    <location>
        <begin position="1065"/>
        <end position="1140"/>
    </location>
</feature>
<dbReference type="Pfam" id="PF03372">
    <property type="entry name" value="Exo_endo_phos"/>
    <property type="match status" value="1"/>
</dbReference>
<sequence>MKNNYTFRHLMTFLVFLFCFSLNISAQTMPAVQDLPFSQKFTGWAANSAIYPDGFQGWVANAAGNTAVYNTGLSGDRTIIASSNAGQTNGNIHNYNRLIGFLNSTSVDLAIGLAFSTSTSKDIKVEYDAMVFRNPYDGVATNRLQEMSLQYRVGITGPFITLPATAYSNNSTVARITASAPDPIATRKAVILPAECNYQPVVQIRWIARLISGSAGGRQSFAIDNIDIKSDTEAPVNATGYPKITNVLTESFDFIYKINEIAKTYYVLLPSGSVAPTIAQIKAGQDSNGATALQSGIFDVTDFNAEYVKTFSGLSIDTPYSIFYVSEDIIGNISAVNKQDASTAPVLIPSLSTTVTTLDLGASEPNYESEILSYQIAATNLTKDVVVTSPANFTISKDNTTFSSSLTFAATDFASNATPTVYVKFAPNAIAGFSGSITHVSAGASTKEVVLSGYGINPYTQNFNDPNVLANSGWKQYDISGTANKWSYTNATRNVNSAPGAVLINGYSDNGPSKDWLISPKLHLDTFGQFPLLSFYSRKFYAGPGLKLMVSVDYDGKSNPENATWTEIPANFPTTTGTYTRSQYIKLDNYKTSHTYLAWVYETTAGGNNFAAEWSLDDVAITDESGYIASNPILDFGDVLPNGISASQSFNFIAEGYGDITIAAPASYELSLDNVSFQGSVVVTAADAIAGKIVYARFVPVTKELSISGELTVTGNSLNKKIGSLTGSSIPKADTFDVVSYNLEFFGTDVKDKTGKEFGPTNDALQIENVAKVMNKLNADVYVVQEVSDEPALDALIQKISINGKTFDKAISTSWSYSFKPLDPYFPPQKLVVIYNTETTTVKSTKVLFKDLYDQIRLNTVVLPGYPGTETPEENDDSFFSSGRLPYLVQIEANIGGIKKEINLIDLHARANSGTDISKYNQRKYDIDYLKDALDAEYPDANLILLGDFNDDVKAWVGNASTVSSYKKFVDDTTNYNALTLGISQAGAYSFLSSQGFLDHILISNELTDQYIDKSIAVYDPRADIADYTTTTSDHGPVIARFELKKDVLSTVDFETNKGYLVNAFPNPSSDVVNIEVKTKDDKNLTLNLYDIAGRTVIKSIQIKGTQEKNTAIVQLSNLKTGIYVYTLSENGKVIYSNKIVKK</sequence>
<feature type="domain" description="Endonuclease/exonuclease/phosphatase" evidence="3">
    <location>
        <begin position="740"/>
        <end position="1035"/>
    </location>
</feature>
<dbReference type="NCBIfam" id="TIGR04183">
    <property type="entry name" value="Por_Secre_tail"/>
    <property type="match status" value="1"/>
</dbReference>
<evidence type="ECO:0000259" key="3">
    <source>
        <dbReference type="Pfam" id="PF03372"/>
    </source>
</evidence>
<dbReference type="InterPro" id="IPR036691">
    <property type="entry name" value="Endo/exonu/phosph_ase_sf"/>
</dbReference>
<dbReference type="Gene3D" id="3.60.10.10">
    <property type="entry name" value="Endonuclease/exonuclease/phosphatase"/>
    <property type="match status" value="1"/>
</dbReference>
<dbReference type="InterPro" id="IPR005135">
    <property type="entry name" value="Endo/exonuclease/phosphatase"/>
</dbReference>
<name>A0ABV9PKT2_9FLAO</name>
<keyword evidence="6" id="KW-1185">Reference proteome</keyword>
<gene>
    <name evidence="5" type="ORF">ACFO5S_17135</name>
</gene>
<dbReference type="EMBL" id="JBHSGV010000006">
    <property type="protein sequence ID" value="MFC4749180.1"/>
    <property type="molecule type" value="Genomic_DNA"/>
</dbReference>
<feature type="signal peptide" evidence="2">
    <location>
        <begin position="1"/>
        <end position="26"/>
    </location>
</feature>
<dbReference type="Pfam" id="PF18962">
    <property type="entry name" value="Por_Secre_tail"/>
    <property type="match status" value="1"/>
</dbReference>
<protein>
    <submittedName>
        <fullName evidence="5">T9SS-dependent choice-of-anchor J family protein</fullName>
    </submittedName>
</protein>
<dbReference type="InterPro" id="IPR026444">
    <property type="entry name" value="Secre_tail"/>
</dbReference>
<comment type="caution">
    <text evidence="5">The sequence shown here is derived from an EMBL/GenBank/DDBJ whole genome shotgun (WGS) entry which is preliminary data.</text>
</comment>
<evidence type="ECO:0000313" key="5">
    <source>
        <dbReference type="EMBL" id="MFC4749180.1"/>
    </source>
</evidence>
<evidence type="ECO:0000256" key="1">
    <source>
        <dbReference type="ARBA" id="ARBA00022729"/>
    </source>
</evidence>
<reference evidence="6" key="1">
    <citation type="journal article" date="2019" name="Int. J. Syst. Evol. Microbiol.">
        <title>The Global Catalogue of Microorganisms (GCM) 10K type strain sequencing project: providing services to taxonomists for standard genome sequencing and annotation.</title>
        <authorList>
            <consortium name="The Broad Institute Genomics Platform"/>
            <consortium name="The Broad Institute Genome Sequencing Center for Infectious Disease"/>
            <person name="Wu L."/>
            <person name="Ma J."/>
        </authorList>
    </citation>
    <scope>NUCLEOTIDE SEQUENCE [LARGE SCALE GENOMIC DNA]</scope>
    <source>
        <strain evidence="6">WYCCWR 13023</strain>
    </source>
</reference>